<feature type="compositionally biased region" description="Polar residues" evidence="1">
    <location>
        <begin position="358"/>
        <end position="374"/>
    </location>
</feature>
<feature type="compositionally biased region" description="Basic and acidic residues" evidence="1">
    <location>
        <begin position="252"/>
        <end position="266"/>
    </location>
</feature>
<feature type="compositionally biased region" description="Low complexity" evidence="1">
    <location>
        <begin position="295"/>
        <end position="328"/>
    </location>
</feature>
<proteinExistence type="predicted"/>
<feature type="non-terminal residue" evidence="2">
    <location>
        <position position="1"/>
    </location>
</feature>
<dbReference type="OrthoDB" id="249907at2759"/>
<feature type="region of interest" description="Disordered" evidence="1">
    <location>
        <begin position="206"/>
        <end position="229"/>
    </location>
</feature>
<feature type="compositionally biased region" description="Basic and acidic residues" evidence="1">
    <location>
        <begin position="278"/>
        <end position="293"/>
    </location>
</feature>
<feature type="compositionally biased region" description="Basic and acidic residues" evidence="1">
    <location>
        <begin position="54"/>
        <end position="78"/>
    </location>
</feature>
<feature type="compositionally biased region" description="Basic and acidic residues" evidence="1">
    <location>
        <begin position="1"/>
        <end position="20"/>
    </location>
</feature>
<protein>
    <submittedName>
        <fullName evidence="2">Uncharacterized protein</fullName>
    </submittedName>
</protein>
<feature type="compositionally biased region" description="Basic and acidic residues" evidence="1">
    <location>
        <begin position="217"/>
        <end position="229"/>
    </location>
</feature>
<evidence type="ECO:0000256" key="1">
    <source>
        <dbReference type="SAM" id="MobiDB-lite"/>
    </source>
</evidence>
<organism evidence="2 3">
    <name type="scientific">Trypanosoma theileri</name>
    <dbReference type="NCBI Taxonomy" id="67003"/>
    <lineage>
        <taxon>Eukaryota</taxon>
        <taxon>Discoba</taxon>
        <taxon>Euglenozoa</taxon>
        <taxon>Kinetoplastea</taxon>
        <taxon>Metakinetoplastina</taxon>
        <taxon>Trypanosomatida</taxon>
        <taxon>Trypanosomatidae</taxon>
        <taxon>Trypanosoma</taxon>
    </lineage>
</organism>
<dbReference type="RefSeq" id="XP_028877970.1">
    <property type="nucleotide sequence ID" value="XM_029030753.1"/>
</dbReference>
<feature type="region of interest" description="Disordered" evidence="1">
    <location>
        <begin position="1"/>
        <end position="78"/>
    </location>
</feature>
<name>A0A1X0NGK0_9TRYP</name>
<feature type="region of interest" description="Disordered" evidence="1">
    <location>
        <begin position="507"/>
        <end position="553"/>
    </location>
</feature>
<evidence type="ECO:0000313" key="3">
    <source>
        <dbReference type="Proteomes" id="UP000192257"/>
    </source>
</evidence>
<dbReference type="EMBL" id="NBCO01000054">
    <property type="protein sequence ID" value="ORC83904.1"/>
    <property type="molecule type" value="Genomic_DNA"/>
</dbReference>
<comment type="caution">
    <text evidence="2">The sequence shown here is derived from an EMBL/GenBank/DDBJ whole genome shotgun (WGS) entry which is preliminary data.</text>
</comment>
<dbReference type="AlphaFoldDB" id="A0A1X0NGK0"/>
<accession>A0A1X0NGK0</accession>
<keyword evidence="3" id="KW-1185">Reference proteome</keyword>
<dbReference type="Proteomes" id="UP000192257">
    <property type="component" value="Unassembled WGS sequence"/>
</dbReference>
<reference evidence="2 3" key="1">
    <citation type="submission" date="2017-03" db="EMBL/GenBank/DDBJ databases">
        <title>An alternative strategy for trypanosome survival in the mammalian bloodstream revealed through genome and transcriptome analysis of the ubiquitous bovine parasite Trypanosoma (Megatrypanum) theileri.</title>
        <authorList>
            <person name="Kelly S."/>
            <person name="Ivens A."/>
            <person name="Mott A."/>
            <person name="O'Neill E."/>
            <person name="Emms D."/>
            <person name="Macleod O."/>
            <person name="Voorheis P."/>
            <person name="Matthews J."/>
            <person name="Matthews K."/>
            <person name="Carrington M."/>
        </authorList>
    </citation>
    <scope>NUCLEOTIDE SEQUENCE [LARGE SCALE GENOMIC DNA]</scope>
    <source>
        <strain evidence="2">Edinburgh</strain>
    </source>
</reference>
<dbReference type="GeneID" id="39990533"/>
<dbReference type="VEuPathDB" id="TriTrypDB:TM35_000541280"/>
<sequence length="577" mass="67032">GIPLQKNEKPLPHHILESFHQRLSQPQSKKEGGKSFPLPAEKPPSPRRSLHPSRSYERYVQEGRAKRQLQEELAEQQRQEELQQIRFTPQVSSYAAQRVSRSVSEYINASQEWEERRQAHVRAAAARLENAAREQQASSVKVNPTSRRMVVEMMAQKRRVSVVEGVQQHAAVRELQEKYTPTFQPSITPAAKRQKRGDKYNRLYTKGKEKKKTTTQHPEEKYQPKKRTEAAIREHVEAMLARDAARRARAQKKAENIRKDEEEKMRVGKPQVNPHSVELAERHRQRQRIKEEEIAAAVAAAKAKTKTKSTSASQNNPQQQQQQQQQQQRGGEEEEEVHKSNFSPEIKIQQGDQQQQQKTNPTNRKLAYSSSGTRADSRMRSSCGPKQQQQQQQKHTMTPLLSPEFEERNSRLLQQRQHRAESRRRELEEEFTQTCTFRPQTNPISRRMASAHYNHMEPSFHYMRRPSAASTSANASVPPPFWTSDNPEDDFEWAEYVRRAKFSVERSDSASRGWSNARQGHDDLNYHYGNNNTNNNKNNRNDDDNNNDDGDNLASQIESLEAMLEQWKQLEAEFRIR</sequence>
<feature type="region of interest" description="Disordered" evidence="1">
    <location>
        <begin position="242"/>
        <end position="402"/>
    </location>
</feature>
<gene>
    <name evidence="2" type="ORF">TM35_000541280</name>
</gene>
<evidence type="ECO:0000313" key="2">
    <source>
        <dbReference type="EMBL" id="ORC83904.1"/>
    </source>
</evidence>